<feature type="non-terminal residue" evidence="2">
    <location>
        <position position="512"/>
    </location>
</feature>
<sequence length="512" mass="57315">MLVASDFAPLHVSKLTPVFPFTLDDDDLSFQDSDSETSSEGGTGNDGEAIFELERPDAPEEAPQDETPEDPHEPPPATTHSRATPAPSPQPSSPSSSPAATIRYGRGASEPLPANTGEDSSPEHTKYQQALNSPASNTYHPFQSHLEWEFARWAKFRGPSSTAVSELLGIEGVVERLGLSFKNPRELNKRIDEELPGHPQFHRHNIEVGGEIFEVYFRDIEACIRALFADPCLSLHLKHAPEKQFADKEKTIRIYHDIHTGEWWWSTQELLDTDIGEGRTIIPIIISSDKTQLTLFRNKAVYPLYMTIRNIPKELRRKPSFRAYVLLGYLPTSRLSHTTCKAARRRCLSNLYHTCLERILHPLQVAGEEGIKVSDGFGMVRHCHPIFATFIGDYPEQVLITGVIYGDCVKCPIPKDQLGDPQPDPGGRSLKTIMDLLDNFDHTGGSYVQFTRGCKDARLKPIVAPFWDGLAYAHVYWSITPDIMHQLYQGVMKHMVGWLAKVYGAAEIDACC</sequence>
<dbReference type="InterPro" id="IPR041078">
    <property type="entry name" value="Plavaka"/>
</dbReference>
<reference evidence="2 3" key="1">
    <citation type="journal article" date="2019" name="Nat. Ecol. Evol.">
        <title>Megaphylogeny resolves global patterns of mushroom evolution.</title>
        <authorList>
            <person name="Varga T."/>
            <person name="Krizsan K."/>
            <person name="Foldi C."/>
            <person name="Dima B."/>
            <person name="Sanchez-Garcia M."/>
            <person name="Sanchez-Ramirez S."/>
            <person name="Szollosi G.J."/>
            <person name="Szarkandi J.G."/>
            <person name="Papp V."/>
            <person name="Albert L."/>
            <person name="Andreopoulos W."/>
            <person name="Angelini C."/>
            <person name="Antonin V."/>
            <person name="Barry K.W."/>
            <person name="Bougher N.L."/>
            <person name="Buchanan P."/>
            <person name="Buyck B."/>
            <person name="Bense V."/>
            <person name="Catcheside P."/>
            <person name="Chovatia M."/>
            <person name="Cooper J."/>
            <person name="Damon W."/>
            <person name="Desjardin D."/>
            <person name="Finy P."/>
            <person name="Geml J."/>
            <person name="Haridas S."/>
            <person name="Hughes K."/>
            <person name="Justo A."/>
            <person name="Karasinski D."/>
            <person name="Kautmanova I."/>
            <person name="Kiss B."/>
            <person name="Kocsube S."/>
            <person name="Kotiranta H."/>
            <person name="LaButti K.M."/>
            <person name="Lechner B.E."/>
            <person name="Liimatainen K."/>
            <person name="Lipzen A."/>
            <person name="Lukacs Z."/>
            <person name="Mihaltcheva S."/>
            <person name="Morgado L.N."/>
            <person name="Niskanen T."/>
            <person name="Noordeloos M.E."/>
            <person name="Ohm R.A."/>
            <person name="Ortiz-Santana B."/>
            <person name="Ovrebo C."/>
            <person name="Racz N."/>
            <person name="Riley R."/>
            <person name="Savchenko A."/>
            <person name="Shiryaev A."/>
            <person name="Soop K."/>
            <person name="Spirin V."/>
            <person name="Szebenyi C."/>
            <person name="Tomsovsky M."/>
            <person name="Tulloss R.E."/>
            <person name="Uehling J."/>
            <person name="Grigoriev I.V."/>
            <person name="Vagvolgyi C."/>
            <person name="Papp T."/>
            <person name="Martin F.M."/>
            <person name="Miettinen O."/>
            <person name="Hibbett D.S."/>
            <person name="Nagy L.G."/>
        </authorList>
    </citation>
    <scope>NUCLEOTIDE SEQUENCE [LARGE SCALE GENOMIC DNA]</scope>
    <source>
        <strain evidence="2 3">FP101781</strain>
    </source>
</reference>
<dbReference type="OrthoDB" id="2418900at2759"/>
<proteinExistence type="predicted"/>
<keyword evidence="3" id="KW-1185">Reference proteome</keyword>
<feature type="compositionally biased region" description="Acidic residues" evidence="1">
    <location>
        <begin position="23"/>
        <end position="37"/>
    </location>
</feature>
<dbReference type="Proteomes" id="UP000298030">
    <property type="component" value="Unassembled WGS sequence"/>
</dbReference>
<feature type="compositionally biased region" description="Acidic residues" evidence="1">
    <location>
        <begin position="59"/>
        <end position="68"/>
    </location>
</feature>
<organism evidence="2 3">
    <name type="scientific">Coprinellus micaceus</name>
    <name type="common">Glistening ink-cap mushroom</name>
    <name type="synonym">Coprinus micaceus</name>
    <dbReference type="NCBI Taxonomy" id="71717"/>
    <lineage>
        <taxon>Eukaryota</taxon>
        <taxon>Fungi</taxon>
        <taxon>Dikarya</taxon>
        <taxon>Basidiomycota</taxon>
        <taxon>Agaricomycotina</taxon>
        <taxon>Agaricomycetes</taxon>
        <taxon>Agaricomycetidae</taxon>
        <taxon>Agaricales</taxon>
        <taxon>Agaricineae</taxon>
        <taxon>Psathyrellaceae</taxon>
        <taxon>Coprinellus</taxon>
    </lineage>
</organism>
<accession>A0A4Y7SW87</accession>
<evidence type="ECO:0000313" key="2">
    <source>
        <dbReference type="EMBL" id="TEB26123.1"/>
    </source>
</evidence>
<gene>
    <name evidence="2" type="ORF">FA13DRAFT_1636578</name>
</gene>
<dbReference type="AlphaFoldDB" id="A0A4Y7SW87"/>
<name>A0A4Y7SW87_COPMI</name>
<comment type="caution">
    <text evidence="2">The sequence shown here is derived from an EMBL/GenBank/DDBJ whole genome shotgun (WGS) entry which is preliminary data.</text>
</comment>
<evidence type="ECO:0000313" key="3">
    <source>
        <dbReference type="Proteomes" id="UP000298030"/>
    </source>
</evidence>
<dbReference type="STRING" id="71717.A0A4Y7SW87"/>
<evidence type="ECO:0000256" key="1">
    <source>
        <dbReference type="SAM" id="MobiDB-lite"/>
    </source>
</evidence>
<protein>
    <submittedName>
        <fullName evidence="2">Uncharacterized protein</fullName>
    </submittedName>
</protein>
<dbReference type="Pfam" id="PF18759">
    <property type="entry name" value="Plavaka"/>
    <property type="match status" value="1"/>
</dbReference>
<feature type="region of interest" description="Disordered" evidence="1">
    <location>
        <begin position="1"/>
        <end position="128"/>
    </location>
</feature>
<dbReference type="EMBL" id="QPFP01000051">
    <property type="protein sequence ID" value="TEB26123.1"/>
    <property type="molecule type" value="Genomic_DNA"/>
</dbReference>